<dbReference type="EMBL" id="JAUKUA010000001">
    <property type="protein sequence ID" value="KAK0730412.1"/>
    <property type="molecule type" value="Genomic_DNA"/>
</dbReference>
<reference evidence="2" key="1">
    <citation type="submission" date="2023-06" db="EMBL/GenBank/DDBJ databases">
        <title>Genome-scale phylogeny and comparative genomics of the fungal order Sordariales.</title>
        <authorList>
            <consortium name="Lawrence Berkeley National Laboratory"/>
            <person name="Hensen N."/>
            <person name="Bonometti L."/>
            <person name="Westerberg I."/>
            <person name="Brannstrom I.O."/>
            <person name="Guillou S."/>
            <person name="Cros-Aarteil S."/>
            <person name="Calhoun S."/>
            <person name="Haridas S."/>
            <person name="Kuo A."/>
            <person name="Mondo S."/>
            <person name="Pangilinan J."/>
            <person name="Riley R."/>
            <person name="Labutti K."/>
            <person name="Andreopoulos B."/>
            <person name="Lipzen A."/>
            <person name="Chen C."/>
            <person name="Yanf M."/>
            <person name="Daum C."/>
            <person name="Ng V."/>
            <person name="Clum A."/>
            <person name="Steindorff A."/>
            <person name="Ohm R."/>
            <person name="Martin F."/>
            <person name="Silar P."/>
            <person name="Natvig D."/>
            <person name="Lalanne C."/>
            <person name="Gautier V."/>
            <person name="Ament-Velasquez S.L."/>
            <person name="Kruys A."/>
            <person name="Hutchinson M.I."/>
            <person name="Powell A.J."/>
            <person name="Barry K."/>
            <person name="Miller A.N."/>
            <person name="Grigoriev I.V."/>
            <person name="Debuchy R."/>
            <person name="Gladieux P."/>
            <person name="Thoren M.H."/>
            <person name="Johannesson H."/>
        </authorList>
    </citation>
    <scope>NUCLEOTIDE SEQUENCE</scope>
    <source>
        <strain evidence="2">SMH4607-1</strain>
    </source>
</reference>
<dbReference type="PANTHER" id="PTHR39465">
    <property type="entry name" value="DNA LIGASE D, 3'-PHOSPHOESTERASE DOMAIN"/>
    <property type="match status" value="1"/>
</dbReference>
<evidence type="ECO:0000256" key="1">
    <source>
        <dbReference type="SAM" id="MobiDB-lite"/>
    </source>
</evidence>
<comment type="caution">
    <text evidence="2">The sequence shown here is derived from an EMBL/GenBank/DDBJ whole genome shotgun (WGS) entry which is preliminary data.</text>
</comment>
<feature type="region of interest" description="Disordered" evidence="1">
    <location>
        <begin position="13"/>
        <end position="77"/>
    </location>
</feature>
<dbReference type="AlphaFoldDB" id="A0AA40BA03"/>
<dbReference type="PANTHER" id="PTHR39465:SF1">
    <property type="entry name" value="DNA LIGASE D 3'-PHOSPHOESTERASE DOMAIN-CONTAINING PROTEIN"/>
    <property type="match status" value="1"/>
</dbReference>
<name>A0AA40BA03_9PEZI</name>
<protein>
    <recommendedName>
        <fullName evidence="4">DNA ligase D 3'-phosphoesterase domain-containing protein</fullName>
    </recommendedName>
</protein>
<keyword evidence="3" id="KW-1185">Reference proteome</keyword>
<proteinExistence type="predicted"/>
<sequence length="245" mass="26506">MKLFNNKTTIRPLQTVVSDRSISTSSELGPSRFIKKRSPEWRLSPPPLKRQRQQPPAEDGNPSENTVPTTTTLNTTPQPSTFALIETQAITITDHSAYSAALLSPTTLNPYPAHSSRLPIQAYKSLYEPSLHSPTGAHVVIHQHDHPVAGLGHHVRPPGDPNGARQNRNATETRVHCLWNHVVETAGAETGSLLVWDTGTYAVLPRRSKHAPEVDPESESACGGRAGRGWDGAGEVGGCVCGEED</sequence>
<feature type="region of interest" description="Disordered" evidence="1">
    <location>
        <begin position="207"/>
        <end position="228"/>
    </location>
</feature>
<organism evidence="2 3">
    <name type="scientific">Lasiosphaeris hirsuta</name>
    <dbReference type="NCBI Taxonomy" id="260670"/>
    <lineage>
        <taxon>Eukaryota</taxon>
        <taxon>Fungi</taxon>
        <taxon>Dikarya</taxon>
        <taxon>Ascomycota</taxon>
        <taxon>Pezizomycotina</taxon>
        <taxon>Sordariomycetes</taxon>
        <taxon>Sordariomycetidae</taxon>
        <taxon>Sordariales</taxon>
        <taxon>Lasiosphaeriaceae</taxon>
        <taxon>Lasiosphaeris</taxon>
    </lineage>
</organism>
<gene>
    <name evidence="2" type="ORF">B0H67DRAFT_548373</name>
</gene>
<evidence type="ECO:0000313" key="3">
    <source>
        <dbReference type="Proteomes" id="UP001172102"/>
    </source>
</evidence>
<feature type="compositionally biased region" description="Low complexity" evidence="1">
    <location>
        <begin position="66"/>
        <end position="77"/>
    </location>
</feature>
<evidence type="ECO:0008006" key="4">
    <source>
        <dbReference type="Google" id="ProtNLM"/>
    </source>
</evidence>
<dbReference type="Proteomes" id="UP001172102">
    <property type="component" value="Unassembled WGS sequence"/>
</dbReference>
<accession>A0AA40BA03</accession>
<feature type="compositionally biased region" description="Polar residues" evidence="1">
    <location>
        <begin position="13"/>
        <end position="28"/>
    </location>
</feature>
<evidence type="ECO:0000313" key="2">
    <source>
        <dbReference type="EMBL" id="KAK0730412.1"/>
    </source>
</evidence>